<dbReference type="SUPFAM" id="SSF58113">
    <property type="entry name" value="Apolipoprotein A-I"/>
    <property type="match status" value="1"/>
</dbReference>
<protein>
    <submittedName>
        <fullName evidence="2">Uncharacterized protein</fullName>
    </submittedName>
</protein>
<keyword evidence="3" id="KW-1185">Reference proteome</keyword>
<feature type="compositionally biased region" description="Low complexity" evidence="1">
    <location>
        <begin position="191"/>
        <end position="207"/>
    </location>
</feature>
<proteinExistence type="predicted"/>
<reference evidence="2" key="1">
    <citation type="journal article" date="2020" name="Microb. Genom.">
        <title>Genetic diversity of clinical and environmental Mucorales isolates obtained from an investigation of mucormycosis cases among solid organ transplant recipients.</title>
        <authorList>
            <person name="Nguyen M.H."/>
            <person name="Kaul D."/>
            <person name="Muto C."/>
            <person name="Cheng S.J."/>
            <person name="Richter R.A."/>
            <person name="Bruno V.M."/>
            <person name="Liu G."/>
            <person name="Beyhan S."/>
            <person name="Sundermann A.J."/>
            <person name="Mounaud S."/>
            <person name="Pasculle A.W."/>
            <person name="Nierman W.C."/>
            <person name="Driscoll E."/>
            <person name="Cumbie R."/>
            <person name="Clancy C.J."/>
            <person name="Dupont C.L."/>
        </authorList>
    </citation>
    <scope>NUCLEOTIDE SEQUENCE</scope>
    <source>
        <strain evidence="2">GL11</strain>
    </source>
</reference>
<feature type="region of interest" description="Disordered" evidence="1">
    <location>
        <begin position="156"/>
        <end position="218"/>
    </location>
</feature>
<organism evidence="2 3">
    <name type="scientific">Rhizopus oryzae</name>
    <name type="common">Mucormycosis agent</name>
    <name type="synonym">Rhizopus arrhizus var. delemar</name>
    <dbReference type="NCBI Taxonomy" id="64495"/>
    <lineage>
        <taxon>Eukaryota</taxon>
        <taxon>Fungi</taxon>
        <taxon>Fungi incertae sedis</taxon>
        <taxon>Mucoromycota</taxon>
        <taxon>Mucoromycotina</taxon>
        <taxon>Mucoromycetes</taxon>
        <taxon>Mucorales</taxon>
        <taxon>Mucorineae</taxon>
        <taxon>Rhizopodaceae</taxon>
        <taxon>Rhizopus</taxon>
    </lineage>
</organism>
<name>A0A9P7BNJ9_RHIOR</name>
<comment type="caution">
    <text evidence="2">The sequence shown here is derived from an EMBL/GenBank/DDBJ whole genome shotgun (WGS) entry which is preliminary data.</text>
</comment>
<dbReference type="EMBL" id="JAANQT010001758">
    <property type="protein sequence ID" value="KAG1304047.1"/>
    <property type="molecule type" value="Genomic_DNA"/>
</dbReference>
<evidence type="ECO:0000313" key="2">
    <source>
        <dbReference type="EMBL" id="KAG1304047.1"/>
    </source>
</evidence>
<dbReference type="Gene3D" id="1.20.120.20">
    <property type="entry name" value="Apolipoprotein"/>
    <property type="match status" value="1"/>
</dbReference>
<accession>A0A9P7BNJ9</accession>
<dbReference type="PANTHER" id="PTHR47372:SF11">
    <property type="entry name" value="RE19971P"/>
    <property type="match status" value="1"/>
</dbReference>
<evidence type="ECO:0000313" key="3">
    <source>
        <dbReference type="Proteomes" id="UP000716291"/>
    </source>
</evidence>
<feature type="compositionally biased region" description="Basic and acidic residues" evidence="1">
    <location>
        <begin position="170"/>
        <end position="184"/>
    </location>
</feature>
<sequence>MNSLTKSVGLISRSTRQLYYTPAASIHISSVLARESVVDKAKNTADKMNKEAGKKMSSVLEGAESMADTAAQKTQDVKHEADKRMPRSEKTIVDTLKHGMEAAKEAVGLGTKKASHTADEIKDEAMLKAKQAANYMDETTDKASNYAHDAKSKAAGYAQDAKSKASGMADDVKGKAEETARDAQHTTTKVAYEAQNKAANAAENASGKAKETADAMKH</sequence>
<evidence type="ECO:0000256" key="1">
    <source>
        <dbReference type="SAM" id="MobiDB-lite"/>
    </source>
</evidence>
<dbReference type="Proteomes" id="UP000716291">
    <property type="component" value="Unassembled WGS sequence"/>
</dbReference>
<dbReference type="PANTHER" id="PTHR47372">
    <property type="entry name" value="DAUER UP-REGULATED-RELATED"/>
    <property type="match status" value="1"/>
</dbReference>
<dbReference type="AlphaFoldDB" id="A0A9P7BNJ9"/>
<gene>
    <name evidence="2" type="ORF">G6F64_009541</name>
</gene>
<feature type="compositionally biased region" description="Basic and acidic residues" evidence="1">
    <location>
        <begin position="208"/>
        <end position="218"/>
    </location>
</feature>